<gene>
    <name evidence="1" type="ORF">KUDE01_004355</name>
</gene>
<sequence>GHSTSAEGPTRGVRAGHEISKQFLKAVHTHTHINVSSNSTERIFGFCEGFSESQMETPIYHQQWMILSDNLQIDIQTCESLLHMALYTGIGCPPHRTPRHGERKAVCQGLFPGLNPHNFSAAHFPAKVVHFVGL</sequence>
<dbReference type="GO" id="GO:0016757">
    <property type="term" value="F:glycosyltransferase activity"/>
    <property type="evidence" value="ECO:0007669"/>
    <property type="project" value="UniProtKB-KW"/>
</dbReference>
<reference evidence="1" key="1">
    <citation type="submission" date="2023-04" db="EMBL/GenBank/DDBJ databases">
        <title>Chromosome-level genome of Chaenocephalus aceratus.</title>
        <authorList>
            <person name="Park H."/>
        </authorList>
    </citation>
    <scope>NUCLEOTIDE SEQUENCE</scope>
    <source>
        <strain evidence="1">DE</strain>
        <tissue evidence="1">Muscle</tissue>
    </source>
</reference>
<keyword evidence="2" id="KW-1185">Reference proteome</keyword>
<protein>
    <submittedName>
        <fullName evidence="1">UDP-N-acetylglucosamine--peptide N-acetylglucosaminyltransferase SPINDLY</fullName>
    </submittedName>
</protein>
<evidence type="ECO:0000313" key="2">
    <source>
        <dbReference type="Proteomes" id="UP001228049"/>
    </source>
</evidence>
<keyword evidence="1" id="KW-0808">Transferase</keyword>
<accession>A0AAD9FHB6</accession>
<keyword evidence="1" id="KW-0328">Glycosyltransferase</keyword>
<organism evidence="1 2">
    <name type="scientific">Dissostichus eleginoides</name>
    <name type="common">Patagonian toothfish</name>
    <name type="synonym">Dissostichus amissus</name>
    <dbReference type="NCBI Taxonomy" id="100907"/>
    <lineage>
        <taxon>Eukaryota</taxon>
        <taxon>Metazoa</taxon>
        <taxon>Chordata</taxon>
        <taxon>Craniata</taxon>
        <taxon>Vertebrata</taxon>
        <taxon>Euteleostomi</taxon>
        <taxon>Actinopterygii</taxon>
        <taxon>Neopterygii</taxon>
        <taxon>Teleostei</taxon>
        <taxon>Neoteleostei</taxon>
        <taxon>Acanthomorphata</taxon>
        <taxon>Eupercaria</taxon>
        <taxon>Perciformes</taxon>
        <taxon>Notothenioidei</taxon>
        <taxon>Nototheniidae</taxon>
        <taxon>Dissostichus</taxon>
    </lineage>
</organism>
<dbReference type="Proteomes" id="UP001228049">
    <property type="component" value="Unassembled WGS sequence"/>
</dbReference>
<proteinExistence type="predicted"/>
<dbReference type="EMBL" id="JASDAP010000006">
    <property type="protein sequence ID" value="KAK1901386.1"/>
    <property type="molecule type" value="Genomic_DNA"/>
</dbReference>
<feature type="non-terminal residue" evidence="1">
    <location>
        <position position="1"/>
    </location>
</feature>
<dbReference type="AlphaFoldDB" id="A0AAD9FHB6"/>
<name>A0AAD9FHB6_DISEL</name>
<feature type="non-terminal residue" evidence="1">
    <location>
        <position position="134"/>
    </location>
</feature>
<comment type="caution">
    <text evidence="1">The sequence shown here is derived from an EMBL/GenBank/DDBJ whole genome shotgun (WGS) entry which is preliminary data.</text>
</comment>
<evidence type="ECO:0000313" key="1">
    <source>
        <dbReference type="EMBL" id="KAK1901386.1"/>
    </source>
</evidence>